<keyword evidence="1" id="KW-0863">Zinc-finger</keyword>
<feature type="region of interest" description="Disordered" evidence="2">
    <location>
        <begin position="196"/>
        <end position="248"/>
    </location>
</feature>
<dbReference type="InterPro" id="IPR036875">
    <property type="entry name" value="Znf_CCHC_sf"/>
</dbReference>
<proteinExistence type="predicted"/>
<evidence type="ECO:0000256" key="1">
    <source>
        <dbReference type="PROSITE-ProRule" id="PRU00047"/>
    </source>
</evidence>
<keyword evidence="1" id="KW-0862">Zinc</keyword>
<dbReference type="GO" id="GO:0003676">
    <property type="term" value="F:nucleic acid binding"/>
    <property type="evidence" value="ECO:0007669"/>
    <property type="project" value="InterPro"/>
</dbReference>
<dbReference type="AlphaFoldDB" id="A0A699GNG3"/>
<evidence type="ECO:0000256" key="2">
    <source>
        <dbReference type="SAM" id="MobiDB-lite"/>
    </source>
</evidence>
<feature type="domain" description="CCHC-type" evidence="3">
    <location>
        <begin position="32"/>
        <end position="46"/>
    </location>
</feature>
<protein>
    <submittedName>
        <fullName evidence="4">Zinc finger, CCHC-type</fullName>
    </submittedName>
</protein>
<gene>
    <name evidence="4" type="ORF">Tci_108187</name>
</gene>
<evidence type="ECO:0000313" key="4">
    <source>
        <dbReference type="EMBL" id="GEV36210.1"/>
    </source>
</evidence>
<reference evidence="4" key="1">
    <citation type="journal article" date="2019" name="Sci. Rep.">
        <title>Draft genome of Tanacetum cinerariifolium, the natural source of mosquito coil.</title>
        <authorList>
            <person name="Yamashiro T."/>
            <person name="Shiraishi A."/>
            <person name="Satake H."/>
            <person name="Nakayama K."/>
        </authorList>
    </citation>
    <scope>NUCLEOTIDE SEQUENCE</scope>
</reference>
<keyword evidence="1" id="KW-0479">Metal-binding</keyword>
<feature type="compositionally biased region" description="Pro residues" evidence="2">
    <location>
        <begin position="231"/>
        <end position="241"/>
    </location>
</feature>
<dbReference type="SMART" id="SM00343">
    <property type="entry name" value="ZnF_C2HC"/>
    <property type="match status" value="2"/>
</dbReference>
<feature type="domain" description="CCHC-type" evidence="3">
    <location>
        <begin position="253"/>
        <end position="267"/>
    </location>
</feature>
<dbReference type="Pfam" id="PF00098">
    <property type="entry name" value="zf-CCHC"/>
    <property type="match status" value="2"/>
</dbReference>
<dbReference type="EMBL" id="BKCJ010021383">
    <property type="protein sequence ID" value="GEV36210.1"/>
    <property type="molecule type" value="Genomic_DNA"/>
</dbReference>
<dbReference type="PROSITE" id="PS50158">
    <property type="entry name" value="ZF_CCHC"/>
    <property type="match status" value="2"/>
</dbReference>
<dbReference type="GO" id="GO:0008270">
    <property type="term" value="F:zinc ion binding"/>
    <property type="evidence" value="ECO:0007669"/>
    <property type="project" value="UniProtKB-KW"/>
</dbReference>
<feature type="region of interest" description="Disordered" evidence="2">
    <location>
        <begin position="1"/>
        <end position="27"/>
    </location>
</feature>
<dbReference type="InterPro" id="IPR001878">
    <property type="entry name" value="Znf_CCHC"/>
</dbReference>
<dbReference type="Gene3D" id="4.10.60.10">
    <property type="entry name" value="Zinc finger, CCHC-type"/>
    <property type="match status" value="2"/>
</dbReference>
<organism evidence="4">
    <name type="scientific">Tanacetum cinerariifolium</name>
    <name type="common">Dalmatian daisy</name>
    <name type="synonym">Chrysanthemum cinerariifolium</name>
    <dbReference type="NCBI Taxonomy" id="118510"/>
    <lineage>
        <taxon>Eukaryota</taxon>
        <taxon>Viridiplantae</taxon>
        <taxon>Streptophyta</taxon>
        <taxon>Embryophyta</taxon>
        <taxon>Tracheophyta</taxon>
        <taxon>Spermatophyta</taxon>
        <taxon>Magnoliopsida</taxon>
        <taxon>eudicotyledons</taxon>
        <taxon>Gunneridae</taxon>
        <taxon>Pentapetalae</taxon>
        <taxon>asterids</taxon>
        <taxon>campanulids</taxon>
        <taxon>Asterales</taxon>
        <taxon>Asteraceae</taxon>
        <taxon>Asteroideae</taxon>
        <taxon>Anthemideae</taxon>
        <taxon>Anthemidinae</taxon>
        <taxon>Tanacetum</taxon>
    </lineage>
</organism>
<dbReference type="SUPFAM" id="SSF57756">
    <property type="entry name" value="Retrovirus zinc finger-like domains"/>
    <property type="match status" value="2"/>
</dbReference>
<evidence type="ECO:0000259" key="3">
    <source>
        <dbReference type="PROSITE" id="PS50158"/>
    </source>
</evidence>
<sequence>MGYAHVPTPPFAPKPKNPPTPKKDNPAKDAICHQCGEVGHWRKNCPVYLVELLKKKKLSQGASTLDMLILRSNALASVHLGFTIRVVEPKQPKGRPKKKDYKKVMLAIMDDVGFNQKDIDITLGHNFLKLNGATITIFGGRKIDEEVYISKEHSCNPIKVIAELAKGELLLFFTKDTAFTSFFKEKVKNGVFQCGLRKGPEKPKKKPNKAAKGNQRKGKENIGYAHVPAPHFAPKPKNPPTPKKDNPAKDTICHQCGEVGHWIKNCPVYLAKLLKKKSYLKELAL</sequence>
<comment type="caution">
    <text evidence="4">The sequence shown here is derived from an EMBL/GenBank/DDBJ whole genome shotgun (WGS) entry which is preliminary data.</text>
</comment>
<accession>A0A699GNG3</accession>
<feature type="compositionally biased region" description="Pro residues" evidence="2">
    <location>
        <begin position="7"/>
        <end position="20"/>
    </location>
</feature>
<name>A0A699GNG3_TANCI</name>